<keyword evidence="4" id="KW-1185">Reference proteome</keyword>
<name>A0A437N654_9SPHN</name>
<accession>A0A437N654</accession>
<feature type="domain" description="Circularly permuted ATP-grasp type 2" evidence="2">
    <location>
        <begin position="89"/>
        <end position="467"/>
    </location>
</feature>
<dbReference type="PANTHER" id="PTHR34595:SF2">
    <property type="entry name" value="BLR2978 PROTEIN"/>
    <property type="match status" value="1"/>
</dbReference>
<proteinExistence type="predicted"/>
<evidence type="ECO:0000259" key="1">
    <source>
        <dbReference type="Pfam" id="PF04168"/>
    </source>
</evidence>
<dbReference type="Pfam" id="PF04168">
    <property type="entry name" value="Alpha-E"/>
    <property type="match status" value="1"/>
</dbReference>
<dbReference type="Gene3D" id="3.40.50.11290">
    <property type="match status" value="1"/>
</dbReference>
<dbReference type="OrthoDB" id="9804079at2"/>
<dbReference type="InterPro" id="IPR025841">
    <property type="entry name" value="CP_ATPgrasp_2"/>
</dbReference>
<reference evidence="3 4" key="1">
    <citation type="submission" date="2019-01" db="EMBL/GenBank/DDBJ databases">
        <authorList>
            <person name="Chen W.-M."/>
        </authorList>
    </citation>
    <scope>NUCLEOTIDE SEQUENCE [LARGE SCALE GENOMIC DNA]</scope>
    <source>
        <strain evidence="3 4">FSY-9</strain>
    </source>
</reference>
<feature type="domain" description="DUF403" evidence="1">
    <location>
        <begin position="518"/>
        <end position="811"/>
    </location>
</feature>
<dbReference type="InterPro" id="IPR051680">
    <property type="entry name" value="ATP-dep_Glu-Cys_Ligase-2"/>
</dbReference>
<organism evidence="3 4">
    <name type="scientific">Novosphingobium umbonatum</name>
    <dbReference type="NCBI Taxonomy" id="1908524"/>
    <lineage>
        <taxon>Bacteria</taxon>
        <taxon>Pseudomonadati</taxon>
        <taxon>Pseudomonadota</taxon>
        <taxon>Alphaproteobacteria</taxon>
        <taxon>Sphingomonadales</taxon>
        <taxon>Sphingomonadaceae</taxon>
        <taxon>Novosphingobium</taxon>
    </lineage>
</organism>
<dbReference type="Proteomes" id="UP000282837">
    <property type="component" value="Unassembled WGS sequence"/>
</dbReference>
<gene>
    <name evidence="3" type="ORF">EOE18_08900</name>
</gene>
<dbReference type="RefSeq" id="WP_127708514.1">
    <property type="nucleotide sequence ID" value="NZ_SACO01000005.1"/>
</dbReference>
<protein>
    <submittedName>
        <fullName evidence="3">Uncharacterized protein</fullName>
    </submittedName>
</protein>
<dbReference type="EMBL" id="SACO01000005">
    <property type="protein sequence ID" value="RVU05409.1"/>
    <property type="molecule type" value="Genomic_DNA"/>
</dbReference>
<evidence type="ECO:0000313" key="4">
    <source>
        <dbReference type="Proteomes" id="UP000282837"/>
    </source>
</evidence>
<sequence length="826" mass="90277">MSAKTPAKPQPENRLKDYPVDVEAGDLFRHASPDVAEKWVAMAGGLLGLAQESGLSAQELVSRQITELGMSFRMTGDVEERPWPLTPMPLLIGAAEWAKVEAGLIQRAELLEALVADIYGPQKLVREGDLPAAVVAGSRYFTRAMVGRERKEPYLHVYAVDLARGPHGQWRVLSDRLRLANGVGYALENRLALSRGTGALLSDIHARRLAQFFGQLRGGLAAGCQREAPRIALMTPGRFNQSYPEQAHLARYLGFPLVEGRDLAVIDDRLYVRTIAGPKRVDALWRWIDTNSLDPLAFDARSTIGVPDLFDSWSGGNLALANAPGVEVVEAPAFAAFIPRLFRELLDEEPLLPNVATWWCGQDAERDLVRDRLERLMIAPAFGEKVDGLASRSPTPGARLSTKERENLFIAMARRPMDYVGQEIIQLSTTPVLVGDAFEPRAFTLRAFVARGADGQWVVMPGGFARLSSSGEMASTLMGEGDVSADVCVVDDARESRFGATTLSAPPAIRRGGGILAAQAADNLFWFGRYGERAELTVRMLRAILGSGIEVDGGAVSSQPVRDRLVTLLMEWGAITPAQAALPAAQACRAALGEKDMPGGVAALLDTLRRVGLSLRDRFAPDFWRIASRPLPPLDSHRPGALLRVVRELIERFSAMSGLGAEDMMRGPAWCFLDLGRRIERALSICRIIRQLGDVGEEADRLSLLLDLFDSQITYRSRYLAAPLRDPVYDLLLLDPDNPRSLAYQTLAIERAVAALPALGEDALPEAPLREARALAAPLASMTVQEVDGDLLNRMEARLLSLSDSLSARYFLQFERTAPERSSVLG</sequence>
<comment type="caution">
    <text evidence="3">The sequence shown here is derived from an EMBL/GenBank/DDBJ whole genome shotgun (WGS) entry which is preliminary data.</text>
</comment>
<dbReference type="InterPro" id="IPR007296">
    <property type="entry name" value="DUF403"/>
</dbReference>
<dbReference type="Pfam" id="PF14403">
    <property type="entry name" value="CP_ATPgrasp_2"/>
    <property type="match status" value="1"/>
</dbReference>
<dbReference type="PANTHER" id="PTHR34595">
    <property type="entry name" value="BLR5612 PROTEIN"/>
    <property type="match status" value="1"/>
</dbReference>
<dbReference type="AlphaFoldDB" id="A0A437N654"/>
<evidence type="ECO:0000313" key="3">
    <source>
        <dbReference type="EMBL" id="RVU05409.1"/>
    </source>
</evidence>
<dbReference type="SUPFAM" id="SSF56059">
    <property type="entry name" value="Glutathione synthetase ATP-binding domain-like"/>
    <property type="match status" value="1"/>
</dbReference>
<evidence type="ECO:0000259" key="2">
    <source>
        <dbReference type="Pfam" id="PF14403"/>
    </source>
</evidence>